<dbReference type="GO" id="GO:0046872">
    <property type="term" value="F:metal ion binding"/>
    <property type="evidence" value="ECO:0007669"/>
    <property type="project" value="UniProtKB-KW"/>
</dbReference>
<evidence type="ECO:0000313" key="6">
    <source>
        <dbReference type="EMBL" id="NNH13474.1"/>
    </source>
</evidence>
<dbReference type="InterPro" id="IPR036909">
    <property type="entry name" value="Cyt_c-like_dom_sf"/>
</dbReference>
<evidence type="ECO:0000256" key="1">
    <source>
        <dbReference type="ARBA" id="ARBA00022448"/>
    </source>
</evidence>
<dbReference type="Proteomes" id="UP000542973">
    <property type="component" value="Unassembled WGS sequence"/>
</dbReference>
<keyword evidence="5" id="KW-0408">Iron</keyword>
<dbReference type="EMBL" id="JABEMD010000049">
    <property type="protein sequence ID" value="NNH13474.1"/>
    <property type="molecule type" value="Genomic_DNA"/>
</dbReference>
<accession>A0A6N1B9T5</accession>
<dbReference type="RefSeq" id="WP_053824089.1">
    <property type="nucleotide sequence ID" value="NZ_BAAAEB010000025.1"/>
</dbReference>
<comment type="caution">
    <text evidence="6">The sequence shown here is derived from an EMBL/GenBank/DDBJ whole genome shotgun (WGS) entry which is preliminary data.</text>
</comment>
<keyword evidence="1" id="KW-0813">Transport</keyword>
<dbReference type="AlphaFoldDB" id="A0A6N1B9T5"/>
<evidence type="ECO:0000256" key="2">
    <source>
        <dbReference type="ARBA" id="ARBA00022617"/>
    </source>
</evidence>
<name>A0A6N1B9T5_9BURK</name>
<evidence type="ECO:0000256" key="3">
    <source>
        <dbReference type="ARBA" id="ARBA00022723"/>
    </source>
</evidence>
<dbReference type="SUPFAM" id="SSF46626">
    <property type="entry name" value="Cytochrome c"/>
    <property type="match status" value="2"/>
</dbReference>
<evidence type="ECO:0000256" key="5">
    <source>
        <dbReference type="ARBA" id="ARBA00023004"/>
    </source>
</evidence>
<dbReference type="InterPro" id="IPR009056">
    <property type="entry name" value="Cyt_c-like_dom"/>
</dbReference>
<dbReference type="GO" id="GO:0020037">
    <property type="term" value="F:heme binding"/>
    <property type="evidence" value="ECO:0007669"/>
    <property type="project" value="InterPro"/>
</dbReference>
<dbReference type="GO" id="GO:0009055">
    <property type="term" value="F:electron transfer activity"/>
    <property type="evidence" value="ECO:0007669"/>
    <property type="project" value="InterPro"/>
</dbReference>
<keyword evidence="2" id="KW-0349">Heme</keyword>
<dbReference type="PANTHER" id="PTHR33751">
    <property type="entry name" value="CBB3-TYPE CYTOCHROME C OXIDASE SUBUNIT FIXP"/>
    <property type="match status" value="1"/>
</dbReference>
<dbReference type="Gene3D" id="1.10.760.10">
    <property type="entry name" value="Cytochrome c-like domain"/>
    <property type="match status" value="2"/>
</dbReference>
<gene>
    <name evidence="6" type="ORF">HLB16_21720</name>
</gene>
<dbReference type="GeneID" id="70687519"/>
<proteinExistence type="predicted"/>
<dbReference type="Pfam" id="PF13442">
    <property type="entry name" value="Cytochrome_CBB3"/>
    <property type="match status" value="1"/>
</dbReference>
<keyword evidence="3" id="KW-0479">Metal-binding</keyword>
<evidence type="ECO:0000256" key="4">
    <source>
        <dbReference type="ARBA" id="ARBA00022982"/>
    </source>
</evidence>
<organism evidence="6 7">
    <name type="scientific">Cupriavidus gilardii</name>
    <dbReference type="NCBI Taxonomy" id="82541"/>
    <lineage>
        <taxon>Bacteria</taxon>
        <taxon>Pseudomonadati</taxon>
        <taxon>Pseudomonadota</taxon>
        <taxon>Betaproteobacteria</taxon>
        <taxon>Burkholderiales</taxon>
        <taxon>Burkholderiaceae</taxon>
        <taxon>Cupriavidus</taxon>
    </lineage>
</organism>
<evidence type="ECO:0000313" key="7">
    <source>
        <dbReference type="Proteomes" id="UP000542973"/>
    </source>
</evidence>
<dbReference type="PROSITE" id="PS51007">
    <property type="entry name" value="CYTC"/>
    <property type="match status" value="2"/>
</dbReference>
<keyword evidence="4" id="KW-0249">Electron transport</keyword>
<dbReference type="Pfam" id="PF00034">
    <property type="entry name" value="Cytochrom_C"/>
    <property type="match status" value="1"/>
</dbReference>
<sequence>MNTPNEVEAGRNRATWWVGALVLGIGAFPLYALLFQVWPDLFAPEPGPRQAASAGGAGQAPAPAAASAPVAAASEAVVRRATDFLPKEPAWSQALRASGQEADKRGATIAASGNGAGAVACVSCHAAGGTPGAAGAAVPAGAFPSLVGMPAEYLAKQLFDYRDGRRVDPVMAPIAKALKDDEVAAVARYYASQPAPSSTLAGDGKSGQSAALTLHAAGDNGRALPACANCHGVEGEGQGFLLPRLTGQPADYLARQLDAFRTGSRHNDDDGAMRGIAQRLGEADARALASFYAQGGAR</sequence>
<protein>
    <submittedName>
        <fullName evidence="6">C-type cytochrome</fullName>
    </submittedName>
</protein>
<reference evidence="6 7" key="1">
    <citation type="submission" date="2020-05" db="EMBL/GenBank/DDBJ databases">
        <title>MicrobeNet Type strains.</title>
        <authorList>
            <person name="Nicholson A.C."/>
        </authorList>
    </citation>
    <scope>NUCLEOTIDE SEQUENCE [LARGE SCALE GENOMIC DNA]</scope>
    <source>
        <strain evidence="6 7">ATCC 700815</strain>
    </source>
</reference>
<dbReference type="InterPro" id="IPR050597">
    <property type="entry name" value="Cytochrome_c_Oxidase_Subunit"/>
</dbReference>
<dbReference type="PANTHER" id="PTHR33751:SF9">
    <property type="entry name" value="CYTOCHROME C4"/>
    <property type="match status" value="1"/>
</dbReference>